<reference evidence="3 4" key="1">
    <citation type="journal article" date="2024" name="IMA Fungus">
        <title>IMA Genome - F19 : A genome assembly and annotation guide to empower mycologists, including annotated draft genome sequences of Ceratocystis pirilliformis, Diaporthe australafricana, Fusarium ophioides, Paecilomyces lecythidis, and Sporothrix stenoceras.</title>
        <authorList>
            <person name="Aylward J."/>
            <person name="Wilson A.M."/>
            <person name="Visagie C.M."/>
            <person name="Spraker J."/>
            <person name="Barnes I."/>
            <person name="Buitendag C."/>
            <person name="Ceriani C."/>
            <person name="Del Mar Angel L."/>
            <person name="du Plessis D."/>
            <person name="Fuchs T."/>
            <person name="Gasser K."/>
            <person name="Kramer D."/>
            <person name="Li W."/>
            <person name="Munsamy K."/>
            <person name="Piso A."/>
            <person name="Price J.L."/>
            <person name="Sonnekus B."/>
            <person name="Thomas C."/>
            <person name="van der Nest A."/>
            <person name="van Dijk A."/>
            <person name="van Heerden A."/>
            <person name="van Vuuren N."/>
            <person name="Yilmaz N."/>
            <person name="Duong T.A."/>
            <person name="van der Merwe N.A."/>
            <person name="Wingfield M.J."/>
            <person name="Wingfield B.D."/>
        </authorList>
    </citation>
    <scope>NUCLEOTIDE SEQUENCE [LARGE SCALE GENOMIC DNA]</scope>
    <source>
        <strain evidence="3 4">CMW 5346</strain>
    </source>
</reference>
<name>A0ABR3YNZ2_9PEZI</name>
<dbReference type="EMBL" id="JAWCUI010000066">
    <property type="protein sequence ID" value="KAL1890079.1"/>
    <property type="molecule type" value="Genomic_DNA"/>
</dbReference>
<feature type="transmembrane region" description="Helical" evidence="2">
    <location>
        <begin position="92"/>
        <end position="114"/>
    </location>
</feature>
<evidence type="ECO:0000256" key="2">
    <source>
        <dbReference type="SAM" id="Phobius"/>
    </source>
</evidence>
<feature type="region of interest" description="Disordered" evidence="1">
    <location>
        <begin position="187"/>
        <end position="220"/>
    </location>
</feature>
<accession>A0ABR3YNZ2</accession>
<evidence type="ECO:0000313" key="4">
    <source>
        <dbReference type="Proteomes" id="UP001583186"/>
    </source>
</evidence>
<protein>
    <submittedName>
        <fullName evidence="3">Uncharacterized protein</fullName>
    </submittedName>
</protein>
<keyword evidence="2" id="KW-1133">Transmembrane helix</keyword>
<gene>
    <name evidence="3" type="ORF">Sste5346_008516</name>
</gene>
<organism evidence="3 4">
    <name type="scientific">Sporothrix stenoceras</name>
    <dbReference type="NCBI Taxonomy" id="5173"/>
    <lineage>
        <taxon>Eukaryota</taxon>
        <taxon>Fungi</taxon>
        <taxon>Dikarya</taxon>
        <taxon>Ascomycota</taxon>
        <taxon>Pezizomycotina</taxon>
        <taxon>Sordariomycetes</taxon>
        <taxon>Sordariomycetidae</taxon>
        <taxon>Ophiostomatales</taxon>
        <taxon>Ophiostomataceae</taxon>
        <taxon>Sporothrix</taxon>
    </lineage>
</organism>
<proteinExistence type="predicted"/>
<keyword evidence="2" id="KW-0472">Membrane</keyword>
<keyword evidence="4" id="KW-1185">Reference proteome</keyword>
<evidence type="ECO:0000313" key="3">
    <source>
        <dbReference type="EMBL" id="KAL1890079.1"/>
    </source>
</evidence>
<sequence length="220" mass="23875">MAPTSISLRAPPSIWERAATIVARQTGNSVSTSTDGFDYDTSTPEGAHLAAIIVPSILGAILLAGGAYYTYRHFIRKRRTTKDYFERIRNGLFYTVMLTIGLPIFLGFMAFSGIKGWRDRRRDRIAFERAGTDTVTQPSSGTRAPETTVSADFAVTTVEMTDNNAKAATPATSSYNTATSYSTPGSYNAYMAARSNGPQPEEARVPTPPPSYEKSSSGKM</sequence>
<comment type="caution">
    <text evidence="3">The sequence shown here is derived from an EMBL/GenBank/DDBJ whole genome shotgun (WGS) entry which is preliminary data.</text>
</comment>
<dbReference type="Proteomes" id="UP001583186">
    <property type="component" value="Unassembled WGS sequence"/>
</dbReference>
<evidence type="ECO:0000256" key="1">
    <source>
        <dbReference type="SAM" id="MobiDB-lite"/>
    </source>
</evidence>
<keyword evidence="2" id="KW-0812">Transmembrane</keyword>
<feature type="transmembrane region" description="Helical" evidence="2">
    <location>
        <begin position="47"/>
        <end position="71"/>
    </location>
</feature>